<protein>
    <submittedName>
        <fullName evidence="8">Polyprenyl synthetase family protein</fullName>
    </submittedName>
</protein>
<dbReference type="SFLD" id="SFLDG01017">
    <property type="entry name" value="Polyprenyl_Transferase_Like"/>
    <property type="match status" value="1"/>
</dbReference>
<organism evidence="8 9">
    <name type="scientific">Ignatzschineria indica</name>
    <dbReference type="NCBI Taxonomy" id="472583"/>
    <lineage>
        <taxon>Bacteria</taxon>
        <taxon>Pseudomonadati</taxon>
        <taxon>Pseudomonadota</taxon>
        <taxon>Gammaproteobacteria</taxon>
        <taxon>Cardiobacteriales</taxon>
        <taxon>Ignatzschineriaceae</taxon>
        <taxon>Ignatzschineria</taxon>
    </lineage>
</organism>
<keyword evidence="6" id="KW-0414">Isoprene biosynthesis</keyword>
<dbReference type="PANTHER" id="PTHR43281:SF1">
    <property type="entry name" value="FARNESYL DIPHOSPHATE SYNTHASE"/>
    <property type="match status" value="1"/>
</dbReference>
<comment type="similarity">
    <text evidence="2 7">Belongs to the FPP/GGPP synthase family.</text>
</comment>
<accession>A0A2U2AJ58</accession>
<sequence length="291" mass="31915">MPTAWFTTQLHLFEAAFTKELEKIEAPERLKEALLYSTLNGGKRLRPLLTIASGELCDAKMAAILSIASAIEMIHAYSLVHDDLPAMDDDEYRRGKLTCHKAYDEATAILTGDALLTACFESLSHIEELSAEKRLQLIQLISHAAGSAGMVGGQYLDLSSENRTISLHELETLHRKKTGALIKASILAGAIAGDTDQSTYDRLSVYADNIGLAFQIKDDILDLIGTQEELGKKPGSDLLQEKSTYISLLGLEDSIAKLDELTNEAIELLSPLGKKAEPLIDLAHYIQKRNH</sequence>
<dbReference type="GO" id="GO:0046872">
    <property type="term" value="F:metal ion binding"/>
    <property type="evidence" value="ECO:0007669"/>
    <property type="project" value="UniProtKB-KW"/>
</dbReference>
<dbReference type="EMBL" id="QEWR01000004">
    <property type="protein sequence ID" value="PWD82708.1"/>
    <property type="molecule type" value="Genomic_DNA"/>
</dbReference>
<reference evidence="8 9" key="1">
    <citation type="journal article" date="2018" name="Genome Announc.">
        <title>Ignatzschineria cameli sp. nov., isolated from necrotic foot tissue of dromedaries (Camelus dromedarius) and associated maggots (Wohlfahrtia species) in Dubai.</title>
        <authorList>
            <person name="Tsang C.C."/>
            <person name="Tang J.Y."/>
            <person name="Fong J.Y."/>
            <person name="Kinne J."/>
            <person name="Lee H.H."/>
            <person name="Joseph M."/>
            <person name="Jose S."/>
            <person name="Schuster R.K."/>
            <person name="Tang Y."/>
            <person name="Sivakumar S."/>
            <person name="Chen J.H."/>
            <person name="Teng J.L."/>
            <person name="Lau S.K."/>
            <person name="Wernery U."/>
            <person name="Woo P.C."/>
        </authorList>
    </citation>
    <scope>NUCLEOTIDE SEQUENCE [LARGE SCALE GENOMIC DNA]</scope>
    <source>
        <strain evidence="8 9">KCTC 22643</strain>
    </source>
</reference>
<keyword evidence="4" id="KW-0479">Metal-binding</keyword>
<dbReference type="GO" id="GO:0004659">
    <property type="term" value="F:prenyltransferase activity"/>
    <property type="evidence" value="ECO:0007669"/>
    <property type="project" value="InterPro"/>
</dbReference>
<evidence type="ECO:0000256" key="7">
    <source>
        <dbReference type="RuleBase" id="RU004466"/>
    </source>
</evidence>
<evidence type="ECO:0000256" key="4">
    <source>
        <dbReference type="ARBA" id="ARBA00022723"/>
    </source>
</evidence>
<keyword evidence="5" id="KW-0460">Magnesium</keyword>
<dbReference type="GO" id="GO:0016114">
    <property type="term" value="P:terpenoid biosynthetic process"/>
    <property type="evidence" value="ECO:0007669"/>
    <property type="project" value="UniProtKB-ARBA"/>
</dbReference>
<dbReference type="FunFam" id="1.10.600.10:FF:000001">
    <property type="entry name" value="Geranylgeranyl diphosphate synthase"/>
    <property type="match status" value="1"/>
</dbReference>
<evidence type="ECO:0000256" key="1">
    <source>
        <dbReference type="ARBA" id="ARBA00001946"/>
    </source>
</evidence>
<dbReference type="NCBIfam" id="NF045485">
    <property type="entry name" value="FPPsyn"/>
    <property type="match status" value="1"/>
</dbReference>
<dbReference type="Pfam" id="PF00348">
    <property type="entry name" value="polyprenyl_synt"/>
    <property type="match status" value="1"/>
</dbReference>
<dbReference type="GO" id="GO:0005737">
    <property type="term" value="C:cytoplasm"/>
    <property type="evidence" value="ECO:0007669"/>
    <property type="project" value="UniProtKB-ARBA"/>
</dbReference>
<evidence type="ECO:0000256" key="2">
    <source>
        <dbReference type="ARBA" id="ARBA00006706"/>
    </source>
</evidence>
<dbReference type="InterPro" id="IPR000092">
    <property type="entry name" value="Polyprenyl_synt"/>
</dbReference>
<keyword evidence="3 7" id="KW-0808">Transferase</keyword>
<dbReference type="InterPro" id="IPR053378">
    <property type="entry name" value="Prenyl_diphosphate_synthase"/>
</dbReference>
<comment type="cofactor">
    <cofactor evidence="1">
        <name>Mg(2+)</name>
        <dbReference type="ChEBI" id="CHEBI:18420"/>
    </cofactor>
</comment>
<dbReference type="CDD" id="cd00685">
    <property type="entry name" value="Trans_IPPS_HT"/>
    <property type="match status" value="1"/>
</dbReference>
<name>A0A2U2AJ58_9GAMM</name>
<evidence type="ECO:0000313" key="9">
    <source>
        <dbReference type="Proteomes" id="UP000244948"/>
    </source>
</evidence>
<evidence type="ECO:0000256" key="5">
    <source>
        <dbReference type="ARBA" id="ARBA00022842"/>
    </source>
</evidence>
<comment type="caution">
    <text evidence="8">The sequence shown here is derived from an EMBL/GenBank/DDBJ whole genome shotgun (WGS) entry which is preliminary data.</text>
</comment>
<dbReference type="InterPro" id="IPR008949">
    <property type="entry name" value="Isoprenoid_synthase_dom_sf"/>
</dbReference>
<dbReference type="PROSITE" id="PS00723">
    <property type="entry name" value="POLYPRENYL_SYNTHASE_1"/>
    <property type="match status" value="1"/>
</dbReference>
<dbReference type="Proteomes" id="UP000244948">
    <property type="component" value="Unassembled WGS sequence"/>
</dbReference>
<proteinExistence type="inferred from homology"/>
<dbReference type="Gene3D" id="1.10.600.10">
    <property type="entry name" value="Farnesyl Diphosphate Synthase"/>
    <property type="match status" value="1"/>
</dbReference>
<dbReference type="SFLD" id="SFLDS00005">
    <property type="entry name" value="Isoprenoid_Synthase_Type_I"/>
    <property type="match status" value="1"/>
</dbReference>
<dbReference type="PROSITE" id="PS00444">
    <property type="entry name" value="POLYPRENYL_SYNTHASE_2"/>
    <property type="match status" value="1"/>
</dbReference>
<evidence type="ECO:0000256" key="3">
    <source>
        <dbReference type="ARBA" id="ARBA00022679"/>
    </source>
</evidence>
<gene>
    <name evidence="8" type="ORF">DC082_08815</name>
</gene>
<dbReference type="GO" id="GO:0008654">
    <property type="term" value="P:phospholipid biosynthetic process"/>
    <property type="evidence" value="ECO:0007669"/>
    <property type="project" value="UniProtKB-ARBA"/>
</dbReference>
<dbReference type="RefSeq" id="WP_109236647.1">
    <property type="nucleotide sequence ID" value="NZ_BMXZ01000004.1"/>
</dbReference>
<dbReference type="InterPro" id="IPR033749">
    <property type="entry name" value="Polyprenyl_synt_CS"/>
</dbReference>
<keyword evidence="9" id="KW-1185">Reference proteome</keyword>
<evidence type="ECO:0000313" key="8">
    <source>
        <dbReference type="EMBL" id="PWD82708.1"/>
    </source>
</evidence>
<evidence type="ECO:0000256" key="6">
    <source>
        <dbReference type="ARBA" id="ARBA00023229"/>
    </source>
</evidence>
<dbReference type="AlphaFoldDB" id="A0A2U2AJ58"/>
<dbReference type="SUPFAM" id="SSF48576">
    <property type="entry name" value="Terpenoid synthases"/>
    <property type="match status" value="1"/>
</dbReference>
<dbReference type="PANTHER" id="PTHR43281">
    <property type="entry name" value="FARNESYL DIPHOSPHATE SYNTHASE"/>
    <property type="match status" value="1"/>
</dbReference>